<dbReference type="PANTHER" id="PTHR30093">
    <property type="entry name" value="GENERAL SECRETION PATHWAY PROTEIN G"/>
    <property type="match status" value="1"/>
</dbReference>
<feature type="domain" description="DUF1559" evidence="1">
    <location>
        <begin position="31"/>
        <end position="286"/>
    </location>
</feature>
<dbReference type="NCBIfam" id="TIGR02532">
    <property type="entry name" value="IV_pilin_GFxxxE"/>
    <property type="match status" value="1"/>
</dbReference>
<dbReference type="PANTHER" id="PTHR30093:SF2">
    <property type="entry name" value="TYPE II SECRETION SYSTEM PROTEIN H"/>
    <property type="match status" value="1"/>
</dbReference>
<dbReference type="PROSITE" id="PS00409">
    <property type="entry name" value="PROKAR_NTER_METHYL"/>
    <property type="match status" value="1"/>
</dbReference>
<evidence type="ECO:0000313" key="3">
    <source>
        <dbReference type="Proteomes" id="UP000676565"/>
    </source>
</evidence>
<dbReference type="InterPro" id="IPR011453">
    <property type="entry name" value="DUF1559"/>
</dbReference>
<dbReference type="NCBIfam" id="TIGR04294">
    <property type="entry name" value="pre_pil_HX9DG"/>
    <property type="match status" value="1"/>
</dbReference>
<protein>
    <submittedName>
        <fullName evidence="2">DUF1559 domain-containing protein</fullName>
    </submittedName>
</protein>
<dbReference type="Gene3D" id="3.30.700.10">
    <property type="entry name" value="Glycoprotein, Type 4 Pilin"/>
    <property type="match status" value="1"/>
</dbReference>
<keyword evidence="3" id="KW-1185">Reference proteome</keyword>
<dbReference type="InterPro" id="IPR012902">
    <property type="entry name" value="N_methyl_site"/>
</dbReference>
<evidence type="ECO:0000259" key="1">
    <source>
        <dbReference type="Pfam" id="PF07596"/>
    </source>
</evidence>
<dbReference type="Pfam" id="PF07596">
    <property type="entry name" value="SBP_bac_10"/>
    <property type="match status" value="1"/>
</dbReference>
<gene>
    <name evidence="2" type="ORF">J8F10_00345</name>
</gene>
<dbReference type="RefSeq" id="WP_210651496.1">
    <property type="nucleotide sequence ID" value="NZ_JAGKQQ010000001.1"/>
</dbReference>
<dbReference type="Proteomes" id="UP000676565">
    <property type="component" value="Unassembled WGS sequence"/>
</dbReference>
<accession>A0ABS5BKC2</accession>
<organism evidence="2 3">
    <name type="scientific">Gemmata palustris</name>
    <dbReference type="NCBI Taxonomy" id="2822762"/>
    <lineage>
        <taxon>Bacteria</taxon>
        <taxon>Pseudomonadati</taxon>
        <taxon>Planctomycetota</taxon>
        <taxon>Planctomycetia</taxon>
        <taxon>Gemmatales</taxon>
        <taxon>Gemmataceae</taxon>
        <taxon>Gemmata</taxon>
    </lineage>
</organism>
<evidence type="ECO:0000313" key="2">
    <source>
        <dbReference type="EMBL" id="MBP3953750.1"/>
    </source>
</evidence>
<comment type="caution">
    <text evidence="2">The sequence shown here is derived from an EMBL/GenBank/DDBJ whole genome shotgun (WGS) entry which is preliminary data.</text>
</comment>
<dbReference type="SUPFAM" id="SSF54523">
    <property type="entry name" value="Pili subunits"/>
    <property type="match status" value="1"/>
</dbReference>
<dbReference type="EMBL" id="JAGKQQ010000001">
    <property type="protein sequence ID" value="MBP3953750.1"/>
    <property type="molecule type" value="Genomic_DNA"/>
</dbReference>
<proteinExistence type="predicted"/>
<dbReference type="InterPro" id="IPR045584">
    <property type="entry name" value="Pilin-like"/>
</dbReference>
<reference evidence="2 3" key="1">
    <citation type="submission" date="2021-04" db="EMBL/GenBank/DDBJ databases">
        <authorList>
            <person name="Ivanova A."/>
        </authorList>
    </citation>
    <scope>NUCLEOTIDE SEQUENCE [LARGE SCALE GENOMIC DNA]</scope>
    <source>
        <strain evidence="2 3">G18</strain>
    </source>
</reference>
<dbReference type="Pfam" id="PF07963">
    <property type="entry name" value="N_methyl"/>
    <property type="match status" value="1"/>
</dbReference>
<name>A0ABS5BKC2_9BACT</name>
<dbReference type="InterPro" id="IPR027558">
    <property type="entry name" value="Pre_pil_HX9DG_C"/>
</dbReference>
<sequence length="304" mass="32719">MRARRGFTLIELLVVIAIIAILIGLLLPAVQKVRAAAARMKCQNNLKQLALALHNYENAYQKLPRPFTTATAAAGHTYYTQNWQIDIMPYIEQTTLGAQWNRAIANNEGSNLPLMASPVAILKCPSAPGSPVETFNQTNNTFYGNPAVPSYQAGVSDYFCSSVSQVLATDFQGIMPYSTPGASTFGAVSDGLSNTVMVVEMAGGPVRYLSKQRVASGERSHFFGNWGENNRLALRPYNDAGTTAYGGNCVVNCSNVGSNLYGFHEGGSNAAFGDGSVRMIRENVDTTVLNYQVGRDDGQVLPAD</sequence>